<protein>
    <submittedName>
        <fullName evidence="2">Uncharacterized protein</fullName>
    </submittedName>
</protein>
<feature type="compositionally biased region" description="Acidic residues" evidence="1">
    <location>
        <begin position="49"/>
        <end position="66"/>
    </location>
</feature>
<evidence type="ECO:0000256" key="1">
    <source>
        <dbReference type="SAM" id="MobiDB-lite"/>
    </source>
</evidence>
<organism evidence="2 3">
    <name type="scientific">Fusarium musae</name>
    <dbReference type="NCBI Taxonomy" id="1042133"/>
    <lineage>
        <taxon>Eukaryota</taxon>
        <taxon>Fungi</taxon>
        <taxon>Dikarya</taxon>
        <taxon>Ascomycota</taxon>
        <taxon>Pezizomycotina</taxon>
        <taxon>Sordariomycetes</taxon>
        <taxon>Hypocreomycetidae</taxon>
        <taxon>Hypocreales</taxon>
        <taxon>Nectriaceae</taxon>
        <taxon>Fusarium</taxon>
    </lineage>
</organism>
<feature type="compositionally biased region" description="Basic and acidic residues" evidence="1">
    <location>
        <begin position="74"/>
        <end position="86"/>
    </location>
</feature>
<dbReference type="AlphaFoldDB" id="A0A9P8INA8"/>
<reference evidence="2" key="1">
    <citation type="journal article" date="2021" name="Mol. Plant Microbe Interact.">
        <title>Telomere to telomere genome assembly of Fusarium musae F31, causal agent of crown rot disease of banana.</title>
        <authorList>
            <person name="Degradi L."/>
            <person name="Tava V."/>
            <person name="Kunova A."/>
            <person name="Cortesi P."/>
            <person name="Saracchi M."/>
            <person name="Pasquali M."/>
        </authorList>
    </citation>
    <scope>NUCLEOTIDE SEQUENCE</scope>
    <source>
        <strain evidence="2">F31</strain>
    </source>
</reference>
<dbReference type="GeneID" id="68317852"/>
<name>A0A9P8INA8_9HYPO</name>
<comment type="caution">
    <text evidence="2">The sequence shown here is derived from an EMBL/GenBank/DDBJ whole genome shotgun (WGS) entry which is preliminary data.</text>
</comment>
<proteinExistence type="predicted"/>
<gene>
    <name evidence="2" type="ORF">J7337_009996</name>
</gene>
<dbReference type="RefSeq" id="XP_044678178.1">
    <property type="nucleotide sequence ID" value="XM_044827584.1"/>
</dbReference>
<dbReference type="KEGG" id="fmu:J7337_009996"/>
<feature type="region of interest" description="Disordered" evidence="1">
    <location>
        <begin position="33"/>
        <end position="86"/>
    </location>
</feature>
<dbReference type="Proteomes" id="UP000827133">
    <property type="component" value="Unassembled WGS sequence"/>
</dbReference>
<dbReference type="EMBL" id="JAHBCI010000007">
    <property type="protein sequence ID" value="KAG9499178.1"/>
    <property type="molecule type" value="Genomic_DNA"/>
</dbReference>
<keyword evidence="3" id="KW-1185">Reference proteome</keyword>
<sequence>MHFKVREIVLEIPTWVAVHGALEDKIVLAPRPGECHGPALDDQGPSPGSEDENQDEDENPLLDVDGDTGAAGKGDVDNDDHVEQLE</sequence>
<accession>A0A9P8INA8</accession>
<evidence type="ECO:0000313" key="3">
    <source>
        <dbReference type="Proteomes" id="UP000827133"/>
    </source>
</evidence>
<evidence type="ECO:0000313" key="2">
    <source>
        <dbReference type="EMBL" id="KAG9499178.1"/>
    </source>
</evidence>